<evidence type="ECO:0000313" key="3">
    <source>
        <dbReference type="Proteomes" id="UP000000247"/>
    </source>
</evidence>
<keyword evidence="1" id="KW-1133">Transmembrane helix</keyword>
<dbReference type="STRING" id="412965.COSY_0850"/>
<dbReference type="KEGG" id="vok:COSY_0850"/>
<sequence length="46" mass="5190">MFYASVIGILIMLVITGIISFITALALSLYFVEVIIFVNSYNKKLF</sequence>
<dbReference type="AlphaFoldDB" id="A5CVR2"/>
<evidence type="ECO:0000256" key="1">
    <source>
        <dbReference type="SAM" id="Phobius"/>
    </source>
</evidence>
<dbReference type="Proteomes" id="UP000000247">
    <property type="component" value="Chromosome"/>
</dbReference>
<protein>
    <submittedName>
        <fullName evidence="2">Uncharacterized protein</fullName>
    </submittedName>
</protein>
<dbReference type="HOGENOM" id="CLU_3190368_0_0_6"/>
<keyword evidence="1" id="KW-0812">Transmembrane</keyword>
<dbReference type="EMBL" id="AP009247">
    <property type="protein sequence ID" value="BAF61955.1"/>
    <property type="molecule type" value="Genomic_DNA"/>
</dbReference>
<gene>
    <name evidence="2" type="ordered locus">COSY_0850</name>
</gene>
<evidence type="ECO:0000313" key="2">
    <source>
        <dbReference type="EMBL" id="BAF61955.1"/>
    </source>
</evidence>
<feature type="transmembrane region" description="Helical" evidence="1">
    <location>
        <begin position="6"/>
        <end position="38"/>
    </location>
</feature>
<name>A5CVR2_VESOH</name>
<proteinExistence type="predicted"/>
<reference evidence="3" key="1">
    <citation type="journal article" date="2007" name="Curr. Biol.">
        <title>Reduced genome of the thioautotrophic intracellular symbiont in a deep-sea clam, Calyptogena okutanii.</title>
        <authorList>
            <person name="Kuwahara H."/>
            <person name="Yoshida T."/>
            <person name="Takaki Y."/>
            <person name="Shimamura S."/>
            <person name="Nishi S."/>
            <person name="Harada M."/>
            <person name="Matsuyama K."/>
            <person name="Takishita K."/>
            <person name="Kawato M."/>
            <person name="Uematsu K."/>
            <person name="Fujiwara Y."/>
            <person name="Sato T."/>
            <person name="Kato C."/>
            <person name="Kitagawa M."/>
            <person name="Kato I."/>
            <person name="Maruyama T."/>
        </authorList>
    </citation>
    <scope>NUCLEOTIDE SEQUENCE [LARGE SCALE GENOMIC DNA]</scope>
    <source>
        <strain evidence="3">HA</strain>
    </source>
</reference>
<keyword evidence="1" id="KW-0472">Membrane</keyword>
<keyword evidence="3" id="KW-1185">Reference proteome</keyword>
<organism evidence="2 3">
    <name type="scientific">Vesicomyosocius okutanii subsp. Calyptogena okutanii (strain HA)</name>
    <dbReference type="NCBI Taxonomy" id="412965"/>
    <lineage>
        <taxon>Bacteria</taxon>
        <taxon>Pseudomonadati</taxon>
        <taxon>Pseudomonadota</taxon>
        <taxon>Gammaproteobacteria</taxon>
        <taxon>Candidatus Pseudothioglobaceae</taxon>
        <taxon>Candidatus Vesicomyidisocius</taxon>
    </lineage>
</organism>
<accession>A5CVR2</accession>